<accession>A0A2P2ILD6</accession>
<name>A0A2P2ILD6_RHIMU</name>
<feature type="signal peptide" evidence="1">
    <location>
        <begin position="1"/>
        <end position="45"/>
    </location>
</feature>
<keyword evidence="1" id="KW-0732">Signal</keyword>
<feature type="chain" id="PRO_5015161876" evidence="1">
    <location>
        <begin position="46"/>
        <end position="119"/>
    </location>
</feature>
<evidence type="ECO:0000313" key="2">
    <source>
        <dbReference type="EMBL" id="MBW82054.1"/>
    </source>
</evidence>
<organism evidence="2">
    <name type="scientific">Rhizophora mucronata</name>
    <name type="common">Asiatic mangrove</name>
    <dbReference type="NCBI Taxonomy" id="61149"/>
    <lineage>
        <taxon>Eukaryota</taxon>
        <taxon>Viridiplantae</taxon>
        <taxon>Streptophyta</taxon>
        <taxon>Embryophyta</taxon>
        <taxon>Tracheophyta</taxon>
        <taxon>Spermatophyta</taxon>
        <taxon>Magnoliopsida</taxon>
        <taxon>eudicotyledons</taxon>
        <taxon>Gunneridae</taxon>
        <taxon>Pentapetalae</taxon>
        <taxon>rosids</taxon>
        <taxon>fabids</taxon>
        <taxon>Malpighiales</taxon>
        <taxon>Rhizophoraceae</taxon>
        <taxon>Rhizophora</taxon>
    </lineage>
</organism>
<proteinExistence type="predicted"/>
<dbReference type="AlphaFoldDB" id="A0A2P2ILD6"/>
<sequence length="119" mass="13167">MGCKNSCCPTSLGAITVLRKLKICSSCSMLLWVIVVSSLQQLVQCQDVGDYSEYNPSLLPFITQVINSRISNLSSLLSRDISKRSSFCVRDPDTDWNQAFNFSSNTEFLAACIKKTKGT</sequence>
<evidence type="ECO:0000256" key="1">
    <source>
        <dbReference type="SAM" id="SignalP"/>
    </source>
</evidence>
<protein>
    <submittedName>
        <fullName evidence="2">Protein white</fullName>
    </submittedName>
</protein>
<reference evidence="2" key="1">
    <citation type="submission" date="2018-02" db="EMBL/GenBank/DDBJ databases">
        <title>Rhizophora mucronata_Transcriptome.</title>
        <authorList>
            <person name="Meera S.P."/>
            <person name="Sreeshan A."/>
            <person name="Augustine A."/>
        </authorList>
    </citation>
    <scope>NUCLEOTIDE SEQUENCE</scope>
    <source>
        <tissue evidence="2">Leaf</tissue>
    </source>
</reference>
<dbReference type="EMBL" id="GGEC01001571">
    <property type="protein sequence ID" value="MBW82054.1"/>
    <property type="molecule type" value="Transcribed_RNA"/>
</dbReference>